<dbReference type="EMBL" id="JAEPRD010000001">
    <property type="protein sequence ID" value="KAG2214258.1"/>
    <property type="molecule type" value="Genomic_DNA"/>
</dbReference>
<organism evidence="1 2">
    <name type="scientific">Mucor saturninus</name>
    <dbReference type="NCBI Taxonomy" id="64648"/>
    <lineage>
        <taxon>Eukaryota</taxon>
        <taxon>Fungi</taxon>
        <taxon>Fungi incertae sedis</taxon>
        <taxon>Mucoromycota</taxon>
        <taxon>Mucoromycotina</taxon>
        <taxon>Mucoromycetes</taxon>
        <taxon>Mucorales</taxon>
        <taxon>Mucorineae</taxon>
        <taxon>Mucoraceae</taxon>
        <taxon>Mucor</taxon>
    </lineage>
</organism>
<accession>A0A8H7RR55</accession>
<sequence length="321" mass="36725">MYILPKSPSTASIYLQLPKFRSLSVFLRCGHVSQLVENWLCNPMEQLKRTTFQRRIMPHVGTLSVTNHETSIVPYKPLFIHFQNNQQTQMMEVKYVPCLFTVVCVTYDCGSVSLSVNQIDSLEFLASSATMDPFLVKCNLLPNHPVTIHHLDEAGIMHISLPLICDYASDDTINNLLNTSTISEYSSEDEEVLVDQAVTDDVSIMIEDPVLIDNHPVLLVNRDPTLDDKVVEFMHLDEPILYNQDDDDDDSCLYSSSEEYSVLEDLDTEEEEDEHARNDLLRLVQDTLEYIHSNHGAYSDELNNLEYKLYQYNRAATSAYN</sequence>
<keyword evidence="2" id="KW-1185">Reference proteome</keyword>
<gene>
    <name evidence="1" type="ORF">INT47_000814</name>
</gene>
<dbReference type="OrthoDB" id="2268042at2759"/>
<dbReference type="Proteomes" id="UP000603453">
    <property type="component" value="Unassembled WGS sequence"/>
</dbReference>
<comment type="caution">
    <text evidence="1">The sequence shown here is derived from an EMBL/GenBank/DDBJ whole genome shotgun (WGS) entry which is preliminary data.</text>
</comment>
<protein>
    <submittedName>
        <fullName evidence="1">Uncharacterized protein</fullName>
    </submittedName>
</protein>
<proteinExistence type="predicted"/>
<evidence type="ECO:0000313" key="2">
    <source>
        <dbReference type="Proteomes" id="UP000603453"/>
    </source>
</evidence>
<name>A0A8H7RR55_9FUNG</name>
<evidence type="ECO:0000313" key="1">
    <source>
        <dbReference type="EMBL" id="KAG2214258.1"/>
    </source>
</evidence>
<dbReference type="AlphaFoldDB" id="A0A8H7RR55"/>
<reference evidence="1" key="1">
    <citation type="submission" date="2020-12" db="EMBL/GenBank/DDBJ databases">
        <title>Metabolic potential, ecology and presence of endohyphal bacteria is reflected in genomic diversity of Mucoromycotina.</title>
        <authorList>
            <person name="Muszewska A."/>
            <person name="Okrasinska A."/>
            <person name="Steczkiewicz K."/>
            <person name="Drgas O."/>
            <person name="Orlowska M."/>
            <person name="Perlinska-Lenart U."/>
            <person name="Aleksandrzak-Piekarczyk T."/>
            <person name="Szatraj K."/>
            <person name="Zielenkiewicz U."/>
            <person name="Pilsyk S."/>
            <person name="Malc E."/>
            <person name="Mieczkowski P."/>
            <person name="Kruszewska J.S."/>
            <person name="Biernat P."/>
            <person name="Pawlowska J."/>
        </authorList>
    </citation>
    <scope>NUCLEOTIDE SEQUENCE</scope>
    <source>
        <strain evidence="1">WA0000017839</strain>
    </source>
</reference>